<dbReference type="InterPro" id="IPR001647">
    <property type="entry name" value="HTH_TetR"/>
</dbReference>
<evidence type="ECO:0000259" key="4">
    <source>
        <dbReference type="PROSITE" id="PS50977"/>
    </source>
</evidence>
<accession>A0A1H3ZFZ6</accession>
<dbReference type="STRING" id="571932.SAMN05421743_103221"/>
<dbReference type="InterPro" id="IPR050624">
    <property type="entry name" value="HTH-type_Tx_Regulator"/>
</dbReference>
<dbReference type="PANTHER" id="PTHR43479:SF11">
    <property type="entry name" value="ACREF_ENVCD OPERON REPRESSOR-RELATED"/>
    <property type="match status" value="1"/>
</dbReference>
<keyword evidence="6" id="KW-1185">Reference proteome</keyword>
<organism evidence="5 6">
    <name type="scientific">Thalassobacillus cyri</name>
    <dbReference type="NCBI Taxonomy" id="571932"/>
    <lineage>
        <taxon>Bacteria</taxon>
        <taxon>Bacillati</taxon>
        <taxon>Bacillota</taxon>
        <taxon>Bacilli</taxon>
        <taxon>Bacillales</taxon>
        <taxon>Bacillaceae</taxon>
        <taxon>Thalassobacillus</taxon>
    </lineage>
</organism>
<dbReference type="PROSITE" id="PS50977">
    <property type="entry name" value="HTH_TETR_2"/>
    <property type="match status" value="1"/>
</dbReference>
<dbReference type="Proteomes" id="UP000198584">
    <property type="component" value="Unassembled WGS sequence"/>
</dbReference>
<evidence type="ECO:0000313" key="5">
    <source>
        <dbReference type="EMBL" id="SEA22232.1"/>
    </source>
</evidence>
<feature type="domain" description="HTH tetR-type" evidence="4">
    <location>
        <begin position="11"/>
        <end position="71"/>
    </location>
</feature>
<dbReference type="RefSeq" id="WP_093043134.1">
    <property type="nucleotide sequence ID" value="NZ_FNQR01000003.1"/>
</dbReference>
<dbReference type="Pfam" id="PF17924">
    <property type="entry name" value="TetR_C_19"/>
    <property type="match status" value="1"/>
</dbReference>
<protein>
    <submittedName>
        <fullName evidence="5">Regulatory protein, tetR family</fullName>
    </submittedName>
</protein>
<keyword evidence="2 3" id="KW-0238">DNA-binding</keyword>
<reference evidence="5 6" key="1">
    <citation type="submission" date="2016-10" db="EMBL/GenBank/DDBJ databases">
        <authorList>
            <person name="de Groot N.N."/>
        </authorList>
    </citation>
    <scope>NUCLEOTIDE SEQUENCE [LARGE SCALE GENOMIC DNA]</scope>
    <source>
        <strain evidence="5 6">CCM7597</strain>
    </source>
</reference>
<dbReference type="Pfam" id="PF00440">
    <property type="entry name" value="TetR_N"/>
    <property type="match status" value="1"/>
</dbReference>
<dbReference type="GO" id="GO:0003677">
    <property type="term" value="F:DNA binding"/>
    <property type="evidence" value="ECO:0007669"/>
    <property type="project" value="UniProtKB-UniRule"/>
</dbReference>
<proteinExistence type="predicted"/>
<keyword evidence="1" id="KW-0678">Repressor</keyword>
<dbReference type="Gene3D" id="1.10.357.10">
    <property type="entry name" value="Tetracycline Repressor, domain 2"/>
    <property type="match status" value="1"/>
</dbReference>
<gene>
    <name evidence="5" type="ORF">SAMN05421743_103221</name>
</gene>
<name>A0A1H3ZFZ6_9BACI</name>
<dbReference type="InterPro" id="IPR009057">
    <property type="entry name" value="Homeodomain-like_sf"/>
</dbReference>
<dbReference type="SUPFAM" id="SSF46689">
    <property type="entry name" value="Homeodomain-like"/>
    <property type="match status" value="1"/>
</dbReference>
<evidence type="ECO:0000313" key="6">
    <source>
        <dbReference type="Proteomes" id="UP000198584"/>
    </source>
</evidence>
<evidence type="ECO:0000256" key="3">
    <source>
        <dbReference type="PROSITE-ProRule" id="PRU00335"/>
    </source>
</evidence>
<sequence>MPKQTFFNLPEEKKQILIQSAEKEFSRVPLFQASISNIVKAAGIPRGSFYQYFEGKEDIYFYLLDELAKVRKDKFIAFLQKHDGDLVDAMIAMFECMLNEEDNVNFMKNAFLNMTYKVEHSFLGIYSDKESIDEFGEVSEQIDTNKLNISGEQELYHVMQIITAVTFRNFVEKFAHGLSEDQAMKSYRMEMTLLKKGIYIG</sequence>
<evidence type="ECO:0000256" key="2">
    <source>
        <dbReference type="ARBA" id="ARBA00023125"/>
    </source>
</evidence>
<dbReference type="PANTHER" id="PTHR43479">
    <property type="entry name" value="ACREF/ENVCD OPERON REPRESSOR-RELATED"/>
    <property type="match status" value="1"/>
</dbReference>
<feature type="DNA-binding region" description="H-T-H motif" evidence="3">
    <location>
        <begin position="34"/>
        <end position="53"/>
    </location>
</feature>
<dbReference type="AlphaFoldDB" id="A0A1H3ZFZ6"/>
<dbReference type="OrthoDB" id="9812484at2"/>
<dbReference type="EMBL" id="FNQR01000003">
    <property type="protein sequence ID" value="SEA22232.1"/>
    <property type="molecule type" value="Genomic_DNA"/>
</dbReference>
<evidence type="ECO:0000256" key="1">
    <source>
        <dbReference type="ARBA" id="ARBA00022491"/>
    </source>
</evidence>